<name>A0A1I8IZE1_9PLAT</name>
<organism evidence="1 2">
    <name type="scientific">Macrostomum lignano</name>
    <dbReference type="NCBI Taxonomy" id="282301"/>
    <lineage>
        <taxon>Eukaryota</taxon>
        <taxon>Metazoa</taxon>
        <taxon>Spiralia</taxon>
        <taxon>Lophotrochozoa</taxon>
        <taxon>Platyhelminthes</taxon>
        <taxon>Rhabditophora</taxon>
        <taxon>Macrostomorpha</taxon>
        <taxon>Macrostomida</taxon>
        <taxon>Macrostomidae</taxon>
        <taxon>Macrostomum</taxon>
    </lineage>
</organism>
<sequence length="247" mass="27956">YISRHQTIYLTSNLTTANASSDYRVTRRLARSPLSLLYVSRRRSSIPIPAHAVTLNSWQRSPPPLRLPPVYKNRRACSREKFFNKLERRFYRQQLLRLLKKMKLLGLLIATISRCLSSGVLSSNYGYPRSCSRNYVNRLDCTYELISGRNNYGNGVNISFAYFSVETRVTGYFTGSVGGFSRQLPAMRGTPVTLRWVTDARSPASASCCDSTAETGRRSARFRLGGTVNIVGNEARGSFRIDPFKKK</sequence>
<dbReference type="WBParaSite" id="maker-uti_cns_0038050-snap-gene-0.2-mRNA-1">
    <property type="protein sequence ID" value="maker-uti_cns_0038050-snap-gene-0.2-mRNA-1"/>
    <property type="gene ID" value="maker-uti_cns_0038050-snap-gene-0.2"/>
</dbReference>
<protein>
    <submittedName>
        <fullName evidence="2">CUB domain-containing protein</fullName>
    </submittedName>
</protein>
<dbReference type="AlphaFoldDB" id="A0A1I8IZE1"/>
<proteinExistence type="predicted"/>
<keyword evidence="1" id="KW-1185">Reference proteome</keyword>
<accession>A0A1I8IZE1</accession>
<dbReference type="Proteomes" id="UP000095280">
    <property type="component" value="Unplaced"/>
</dbReference>
<evidence type="ECO:0000313" key="1">
    <source>
        <dbReference type="Proteomes" id="UP000095280"/>
    </source>
</evidence>
<reference evidence="2" key="1">
    <citation type="submission" date="2016-11" db="UniProtKB">
        <authorList>
            <consortium name="WormBaseParasite"/>
        </authorList>
    </citation>
    <scope>IDENTIFICATION</scope>
</reference>
<evidence type="ECO:0000313" key="2">
    <source>
        <dbReference type="WBParaSite" id="maker-uti_cns_0038050-snap-gene-0.2-mRNA-1"/>
    </source>
</evidence>